<evidence type="ECO:0000256" key="9">
    <source>
        <dbReference type="ARBA" id="ARBA00023128"/>
    </source>
</evidence>
<evidence type="ECO:0000256" key="1">
    <source>
        <dbReference type="ARBA" id="ARBA00001966"/>
    </source>
</evidence>
<feature type="domain" description="Anamorsin N-terminal" evidence="12">
    <location>
        <begin position="9"/>
        <end position="171"/>
    </location>
</feature>
<dbReference type="GO" id="GO:0046872">
    <property type="term" value="F:metal ion binding"/>
    <property type="evidence" value="ECO:0007669"/>
    <property type="project" value="UniProtKB-KW"/>
</dbReference>
<feature type="binding site" evidence="10">
    <location>
        <position position="234"/>
    </location>
    <ligand>
        <name>[2Fe-2S] cluster</name>
        <dbReference type="ChEBI" id="CHEBI:190135"/>
    </ligand>
</feature>
<dbReference type="GO" id="GO:0005758">
    <property type="term" value="C:mitochondrial intermembrane space"/>
    <property type="evidence" value="ECO:0007669"/>
    <property type="project" value="UniProtKB-SubCell"/>
</dbReference>
<dbReference type="EMBL" id="HBUF01114255">
    <property type="protein sequence ID" value="CAG6640838.1"/>
    <property type="molecule type" value="Transcribed_RNA"/>
</dbReference>
<feature type="binding site" evidence="10">
    <location>
        <position position="265"/>
    </location>
    <ligand>
        <name>[4Fe-4S] cluster</name>
        <dbReference type="ChEBI" id="CHEBI:49883"/>
    </ligand>
</feature>
<feature type="binding site" evidence="10">
    <location>
        <position position="273"/>
    </location>
    <ligand>
        <name>[4Fe-4S] cluster</name>
        <dbReference type="ChEBI" id="CHEBI:49883"/>
    </ligand>
</feature>
<keyword evidence="9 10" id="KW-0496">Mitochondrion</keyword>
<comment type="domain">
    <text evidence="10">The twin Cx2C motifs are involved in the recognition by the mitochondrial MIA40-ERV1 disulfide relay system. The formation of 2 disulfide bonds in the Cx2C motifs through dithiol/disulfide exchange reactions effectively traps the protein in the mitochondrial intermembrane space.</text>
</comment>
<dbReference type="GO" id="GO:0016226">
    <property type="term" value="P:iron-sulfur cluster assembly"/>
    <property type="evidence" value="ECO:0007669"/>
    <property type="project" value="UniProtKB-UniRule"/>
</dbReference>
<accession>A0A8D8XYV1</accession>
<dbReference type="EMBL" id="HBUF01262895">
    <property type="protein sequence ID" value="CAG6683396.1"/>
    <property type="molecule type" value="Transcribed_RNA"/>
</dbReference>
<comment type="similarity">
    <text evidence="2 10">Belongs to the anamorsin family.</text>
</comment>
<dbReference type="InterPro" id="IPR046408">
    <property type="entry name" value="CIAPIN1"/>
</dbReference>
<dbReference type="PANTHER" id="PTHR13273:SF14">
    <property type="entry name" value="ANAMORSIN"/>
    <property type="match status" value="1"/>
</dbReference>
<feature type="short sequence motif" description="Cx2C motif 1" evidence="10">
    <location>
        <begin position="262"/>
        <end position="265"/>
    </location>
</feature>
<dbReference type="GO" id="GO:0051537">
    <property type="term" value="F:2 iron, 2 sulfur cluster binding"/>
    <property type="evidence" value="ECO:0007669"/>
    <property type="project" value="UniProtKB-UniRule"/>
</dbReference>
<comment type="function">
    <text evidence="10">Component of the cytosolic iron-sulfur (Fe-S) protein assembly (CIA) machinery. Required for the maturation of extramitochondrial Fe-S proteins. Part of an electron transfer chain functioning in an early step of cytosolic Fe-S biogenesis, facilitating the de novo assembly of a [4Fe-4S] cluster on the cytosolic Fe-S scaffold complex. Electrons are transferred from NADPH via a FAD- and FMN-containing diflavin oxidoreductase. Together with the diflavin oxidoreductase, also required for the assembly of the diferric tyrosyl radical cofactor of ribonucleotide reductase (RNR), probably by providing electrons for reduction during radical cofactor maturation in the catalytic small subunit.</text>
</comment>
<reference evidence="13" key="1">
    <citation type="submission" date="2021-05" db="EMBL/GenBank/DDBJ databases">
        <authorList>
            <person name="Alioto T."/>
            <person name="Alioto T."/>
            <person name="Gomez Garrido J."/>
        </authorList>
    </citation>
    <scope>NUCLEOTIDE SEQUENCE</scope>
</reference>
<evidence type="ECO:0000259" key="12">
    <source>
        <dbReference type="Pfam" id="PF20922"/>
    </source>
</evidence>
<evidence type="ECO:0000313" key="13">
    <source>
        <dbReference type="EMBL" id="CAG6711935.1"/>
    </source>
</evidence>
<dbReference type="EMBL" id="HBUF01579246">
    <property type="protein sequence ID" value="CAG6769546.1"/>
    <property type="molecule type" value="Transcribed_RNA"/>
</dbReference>
<feature type="binding site" evidence="10">
    <location>
        <position position="222"/>
    </location>
    <ligand>
        <name>[2Fe-2S] cluster</name>
        <dbReference type="ChEBI" id="CHEBI:190135"/>
    </ligand>
</feature>
<keyword evidence="5 10" id="KW-0001">2Fe-2S</keyword>
<evidence type="ECO:0000256" key="7">
    <source>
        <dbReference type="ARBA" id="ARBA00023004"/>
    </source>
</evidence>
<feature type="binding site" evidence="10">
    <location>
        <position position="236"/>
    </location>
    <ligand>
        <name>[2Fe-2S] cluster</name>
        <dbReference type="ChEBI" id="CHEBI:190135"/>
    </ligand>
</feature>
<dbReference type="SUPFAM" id="SSF53335">
    <property type="entry name" value="S-adenosyl-L-methionine-dependent methyltransferases"/>
    <property type="match status" value="1"/>
</dbReference>
<dbReference type="Pfam" id="PF20922">
    <property type="entry name" value="Anamorsin_N"/>
    <property type="match status" value="1"/>
</dbReference>
<organism evidence="13">
    <name type="scientific">Cacopsylla melanoneura</name>
    <dbReference type="NCBI Taxonomy" id="428564"/>
    <lineage>
        <taxon>Eukaryota</taxon>
        <taxon>Metazoa</taxon>
        <taxon>Ecdysozoa</taxon>
        <taxon>Arthropoda</taxon>
        <taxon>Hexapoda</taxon>
        <taxon>Insecta</taxon>
        <taxon>Pterygota</taxon>
        <taxon>Neoptera</taxon>
        <taxon>Paraneoptera</taxon>
        <taxon>Hemiptera</taxon>
        <taxon>Sternorrhyncha</taxon>
        <taxon>Psylloidea</taxon>
        <taxon>Psyllidae</taxon>
        <taxon>Psyllinae</taxon>
        <taxon>Cacopsylla</taxon>
    </lineage>
</organism>
<evidence type="ECO:0000256" key="2">
    <source>
        <dbReference type="ARBA" id="ARBA00008169"/>
    </source>
</evidence>
<dbReference type="Gene3D" id="3.40.50.150">
    <property type="entry name" value="Vaccinia Virus protein VP39"/>
    <property type="match status" value="1"/>
</dbReference>
<feature type="short sequence motif" description="Cx2C motif 2" evidence="10">
    <location>
        <begin position="273"/>
        <end position="276"/>
    </location>
</feature>
<comment type="domain">
    <text evidence="10">The C-terminal domain binds 2 Fe-S clusters but is otherwise mostly in an intrinsically disordered conformation.</text>
</comment>
<comment type="domain">
    <text evidence="10">The N-terminal domain has structural similarity with S-adenosyl-L-methionine-dependent methyltransferases, but does not bind S-adenosyl-L-methionine. It is required for correct assembly of the 2 Fe-S clusters.</text>
</comment>
<comment type="subunit">
    <text evidence="10">Monomer.</text>
</comment>
<keyword evidence="7 10" id="KW-0408">Iron</keyword>
<comment type="cofactor">
    <cofactor evidence="1 10">
        <name>[4Fe-4S] cluster</name>
        <dbReference type="ChEBI" id="CHEBI:49883"/>
    </cofactor>
</comment>
<comment type="subcellular location">
    <subcellularLocation>
        <location evidence="10">Cytoplasm</location>
    </subcellularLocation>
    <subcellularLocation>
        <location evidence="10">Mitochondrion intermembrane space</location>
    </subcellularLocation>
</comment>
<evidence type="ECO:0000256" key="4">
    <source>
        <dbReference type="ARBA" id="ARBA00022490"/>
    </source>
</evidence>
<keyword evidence="3 10" id="KW-0004">4Fe-4S</keyword>
<comment type="cofactor">
    <cofactor evidence="10">
        <name>[2Fe-2S] cluster</name>
        <dbReference type="ChEBI" id="CHEBI:190135"/>
    </cofactor>
</comment>
<dbReference type="AlphaFoldDB" id="A0A8D8XYV1"/>
<evidence type="ECO:0000256" key="5">
    <source>
        <dbReference type="ARBA" id="ARBA00022714"/>
    </source>
</evidence>
<evidence type="ECO:0000256" key="10">
    <source>
        <dbReference type="HAMAP-Rule" id="MF_03115"/>
    </source>
</evidence>
<evidence type="ECO:0000256" key="8">
    <source>
        <dbReference type="ARBA" id="ARBA00023014"/>
    </source>
</evidence>
<name>A0A8D8XYV1_9HEMI</name>
<evidence type="ECO:0000256" key="3">
    <source>
        <dbReference type="ARBA" id="ARBA00022485"/>
    </source>
</evidence>
<comment type="caution">
    <text evidence="10">Lacks conserved residue(s) required for the propagation of feature annotation.</text>
</comment>
<dbReference type="PANTHER" id="PTHR13273">
    <property type="entry name" value="ANAMORSIN"/>
    <property type="match status" value="1"/>
</dbReference>
<keyword evidence="6 10" id="KW-0479">Metal-binding</keyword>
<keyword evidence="8 10" id="KW-0411">Iron-sulfur</keyword>
<dbReference type="EMBL" id="HBUF01579247">
    <property type="protein sequence ID" value="CAG6769547.1"/>
    <property type="molecule type" value="Transcribed_RNA"/>
</dbReference>
<dbReference type="GO" id="GO:0009055">
    <property type="term" value="F:electron transfer activity"/>
    <property type="evidence" value="ECO:0007669"/>
    <property type="project" value="UniProtKB-UniRule"/>
</dbReference>
<keyword evidence="4 10" id="KW-0963">Cytoplasm</keyword>
<feature type="binding site" evidence="10">
    <location>
        <position position="231"/>
    </location>
    <ligand>
        <name>[2Fe-2S] cluster</name>
        <dbReference type="ChEBI" id="CHEBI:190135"/>
    </ligand>
</feature>
<dbReference type="InterPro" id="IPR007785">
    <property type="entry name" value="Anamorsin"/>
</dbReference>
<feature type="binding site" evidence="10">
    <location>
        <position position="262"/>
    </location>
    <ligand>
        <name>[4Fe-4S] cluster</name>
        <dbReference type="ChEBI" id="CHEBI:49883"/>
    </ligand>
</feature>
<dbReference type="EMBL" id="HBUF01348762">
    <property type="protein sequence ID" value="CAG6711935.1"/>
    <property type="molecule type" value="Transcribed_RNA"/>
</dbReference>
<sequence>MEQLTNLEGKKVLFLWTSTQHQVQMPSYMDSLKTKVGNDGVVQFENIDRLSLADHTLSSYDVVISGIMEPYALLHTKDLLSKVIKLVKPKGKVILYQVTAPSELAASGTIPTLDQFKSSLVTSGFANIQTPVEITLNEEQTKQIQSALKVESKLVAYQIQIEKPNFEIGASAKLSFGAPAKDVAAVWKLDADDIAEDDLIDSDQLLNEEDLKKPDPASLKVCGTTGKRKACKDCSCGLAEELDQEAKDKQKTSGDPAPKSSCGSCYLGDAFRCATCPYLGMPAFKPGEKVSISDLQLKADV</sequence>
<dbReference type="EMBL" id="HBUF01114254">
    <property type="protein sequence ID" value="CAG6640836.1"/>
    <property type="molecule type" value="Transcribed_RNA"/>
</dbReference>
<dbReference type="Pfam" id="PF05093">
    <property type="entry name" value="CIAPIN1"/>
    <property type="match status" value="1"/>
</dbReference>
<dbReference type="HAMAP" id="MF_03115">
    <property type="entry name" value="Anamorsin"/>
    <property type="match status" value="1"/>
</dbReference>
<feature type="region of interest" description="Fe-S binding site B" evidence="10">
    <location>
        <begin position="262"/>
        <end position="276"/>
    </location>
</feature>
<dbReference type="EMBL" id="HBUF01348763">
    <property type="protein sequence ID" value="CAG6711936.1"/>
    <property type="molecule type" value="Transcribed_RNA"/>
</dbReference>
<protein>
    <recommendedName>
        <fullName evidence="10">Anamorsin homolog</fullName>
    </recommendedName>
    <alternativeName>
        <fullName evidence="10">Fe-S cluster assembly protein DRE2 homolog</fullName>
    </alternativeName>
</protein>
<feature type="domain" description="Anamorsin C-terminal" evidence="11">
    <location>
        <begin position="222"/>
        <end position="292"/>
    </location>
</feature>
<feature type="binding site" evidence="10">
    <location>
        <position position="276"/>
    </location>
    <ligand>
        <name>[4Fe-4S] cluster</name>
        <dbReference type="ChEBI" id="CHEBI:49883"/>
    </ligand>
</feature>
<evidence type="ECO:0000259" key="11">
    <source>
        <dbReference type="Pfam" id="PF05093"/>
    </source>
</evidence>
<dbReference type="GO" id="GO:0051539">
    <property type="term" value="F:4 iron, 4 sulfur cluster binding"/>
    <property type="evidence" value="ECO:0007669"/>
    <property type="project" value="UniProtKB-KW"/>
</dbReference>
<dbReference type="EMBL" id="HBUF01348764">
    <property type="protein sequence ID" value="CAG6711938.1"/>
    <property type="molecule type" value="Transcribed_RNA"/>
</dbReference>
<dbReference type="InterPro" id="IPR029063">
    <property type="entry name" value="SAM-dependent_MTases_sf"/>
</dbReference>
<proteinExistence type="inferred from homology"/>
<dbReference type="InterPro" id="IPR049011">
    <property type="entry name" value="Anamorsin_N_metazoan"/>
</dbReference>
<evidence type="ECO:0000256" key="6">
    <source>
        <dbReference type="ARBA" id="ARBA00022723"/>
    </source>
</evidence>